<reference evidence="3" key="2">
    <citation type="journal article" date="2021" name="PeerJ">
        <title>Extensive microbial diversity within the chicken gut microbiome revealed by metagenomics and culture.</title>
        <authorList>
            <person name="Gilroy R."/>
            <person name="Ravi A."/>
            <person name="Getino M."/>
            <person name="Pursley I."/>
            <person name="Horton D.L."/>
            <person name="Alikhan N.F."/>
            <person name="Baker D."/>
            <person name="Gharbi K."/>
            <person name="Hall N."/>
            <person name="Watson M."/>
            <person name="Adriaenssens E.M."/>
            <person name="Foster-Nyarko E."/>
            <person name="Jarju S."/>
            <person name="Secka A."/>
            <person name="Antonio M."/>
            <person name="Oren A."/>
            <person name="Chaudhuri R.R."/>
            <person name="La Ragione R."/>
            <person name="Hildebrand F."/>
            <person name="Pallen M.J."/>
        </authorList>
    </citation>
    <scope>NUCLEOTIDE SEQUENCE</scope>
    <source>
        <strain evidence="3">CHK180-2868</strain>
    </source>
</reference>
<dbReference type="Gene3D" id="3.40.630.30">
    <property type="match status" value="1"/>
</dbReference>
<proteinExistence type="predicted"/>
<dbReference type="InterPro" id="IPR051531">
    <property type="entry name" value="N-acetyltransferase"/>
</dbReference>
<sequence length="214" mass="23741">MKTNEPGERRTAGNGADRCTGGPKQNRSFFLRSDRIGFSVWNEGDLPLARLLWGNPQVTRYICASGTFSETDIENRLKLEISNETKYGVQYWPVFQLETGDFLGCCGLRPHGEGMREYEIGIHLRPEAWGQGYASEAARAVIACAFAGTEGRKSAENDFPAIHAECLFAGHHPDNHASEKLLAGLGFHPIGTEFYVPTGLYHPSYRMEKPGNCK</sequence>
<dbReference type="GO" id="GO:0016747">
    <property type="term" value="F:acyltransferase activity, transferring groups other than amino-acyl groups"/>
    <property type="evidence" value="ECO:0007669"/>
    <property type="project" value="InterPro"/>
</dbReference>
<accession>A0A9D1A283</accession>
<dbReference type="PANTHER" id="PTHR43792:SF1">
    <property type="entry name" value="N-ACETYLTRANSFERASE DOMAIN-CONTAINING PROTEIN"/>
    <property type="match status" value="1"/>
</dbReference>
<dbReference type="CDD" id="cd04301">
    <property type="entry name" value="NAT_SF"/>
    <property type="match status" value="1"/>
</dbReference>
<evidence type="ECO:0000259" key="2">
    <source>
        <dbReference type="PROSITE" id="PS51186"/>
    </source>
</evidence>
<dbReference type="InterPro" id="IPR000182">
    <property type="entry name" value="GNAT_dom"/>
</dbReference>
<dbReference type="PROSITE" id="PS51186">
    <property type="entry name" value="GNAT"/>
    <property type="match status" value="1"/>
</dbReference>
<dbReference type="PANTHER" id="PTHR43792">
    <property type="entry name" value="GNAT FAMILY, PUTATIVE (AFU_ORTHOLOGUE AFUA_3G00765)-RELATED-RELATED"/>
    <property type="match status" value="1"/>
</dbReference>
<dbReference type="InterPro" id="IPR016181">
    <property type="entry name" value="Acyl_CoA_acyltransferase"/>
</dbReference>
<feature type="domain" description="N-acetyltransferase" evidence="2">
    <location>
        <begin position="36"/>
        <end position="212"/>
    </location>
</feature>
<gene>
    <name evidence="3" type="ORF">IAB28_01700</name>
</gene>
<reference evidence="3" key="1">
    <citation type="submission" date="2020-10" db="EMBL/GenBank/DDBJ databases">
        <authorList>
            <person name="Gilroy R."/>
        </authorList>
    </citation>
    <scope>NUCLEOTIDE SEQUENCE</scope>
    <source>
        <strain evidence="3">CHK180-2868</strain>
    </source>
</reference>
<feature type="compositionally biased region" description="Basic and acidic residues" evidence="1">
    <location>
        <begin position="1"/>
        <end position="11"/>
    </location>
</feature>
<dbReference type="EMBL" id="DVGC01000007">
    <property type="protein sequence ID" value="HIR04669.1"/>
    <property type="molecule type" value="Genomic_DNA"/>
</dbReference>
<comment type="caution">
    <text evidence="3">The sequence shown here is derived from an EMBL/GenBank/DDBJ whole genome shotgun (WGS) entry which is preliminary data.</text>
</comment>
<dbReference type="Pfam" id="PF13302">
    <property type="entry name" value="Acetyltransf_3"/>
    <property type="match status" value="1"/>
</dbReference>
<dbReference type="AlphaFoldDB" id="A0A9D1A283"/>
<evidence type="ECO:0000256" key="1">
    <source>
        <dbReference type="SAM" id="MobiDB-lite"/>
    </source>
</evidence>
<name>A0A9D1A283_9FIRM</name>
<evidence type="ECO:0000313" key="4">
    <source>
        <dbReference type="Proteomes" id="UP000824250"/>
    </source>
</evidence>
<organism evidence="3 4">
    <name type="scientific">Candidatus Copromonas faecavium</name>
    <name type="common">nom. illeg.</name>
    <dbReference type="NCBI Taxonomy" id="2840740"/>
    <lineage>
        <taxon>Bacteria</taxon>
        <taxon>Bacillati</taxon>
        <taxon>Bacillota</taxon>
        <taxon>Clostridia</taxon>
        <taxon>Lachnospirales</taxon>
        <taxon>Lachnospiraceae</taxon>
        <taxon>Candidatus Copromonas (nom. illeg.)</taxon>
    </lineage>
</organism>
<evidence type="ECO:0000313" key="3">
    <source>
        <dbReference type="EMBL" id="HIR04669.1"/>
    </source>
</evidence>
<dbReference type="Proteomes" id="UP000824250">
    <property type="component" value="Unassembled WGS sequence"/>
</dbReference>
<feature type="region of interest" description="Disordered" evidence="1">
    <location>
        <begin position="1"/>
        <end position="21"/>
    </location>
</feature>
<protein>
    <submittedName>
        <fullName evidence="3">GNAT family N-acetyltransferase</fullName>
    </submittedName>
</protein>
<dbReference type="SUPFAM" id="SSF55729">
    <property type="entry name" value="Acyl-CoA N-acyltransferases (Nat)"/>
    <property type="match status" value="1"/>
</dbReference>